<protein>
    <submittedName>
        <fullName evidence="3">Type II secretion system protein J</fullName>
    </submittedName>
</protein>
<keyword evidence="2" id="KW-0998">Cell outer membrane</keyword>
<organism evidence="3 4">
    <name type="scientific">Deinococcus rufus</name>
    <dbReference type="NCBI Taxonomy" id="2136097"/>
    <lineage>
        <taxon>Bacteria</taxon>
        <taxon>Thermotogati</taxon>
        <taxon>Deinococcota</taxon>
        <taxon>Deinococci</taxon>
        <taxon>Deinococcales</taxon>
        <taxon>Deinococcaceae</taxon>
        <taxon>Deinococcus</taxon>
    </lineage>
</organism>
<evidence type="ECO:0000256" key="1">
    <source>
        <dbReference type="ARBA" id="ARBA00004442"/>
    </source>
</evidence>
<reference evidence="4" key="1">
    <citation type="journal article" date="2019" name="Int. J. Syst. Evol. Microbiol.">
        <title>The Global Catalogue of Microorganisms (GCM) 10K type strain sequencing project: providing services to taxonomists for standard genome sequencing and annotation.</title>
        <authorList>
            <consortium name="The Broad Institute Genomics Platform"/>
            <consortium name="The Broad Institute Genome Sequencing Center for Infectious Disease"/>
            <person name="Wu L."/>
            <person name="Ma J."/>
        </authorList>
    </citation>
    <scope>NUCLEOTIDE SEQUENCE [LARGE SCALE GENOMIC DNA]</scope>
    <source>
        <strain evidence="4">CCTCC AB 2017081</strain>
    </source>
</reference>
<evidence type="ECO:0000313" key="4">
    <source>
        <dbReference type="Proteomes" id="UP001595803"/>
    </source>
</evidence>
<dbReference type="Pfam" id="PF07963">
    <property type="entry name" value="N_methyl"/>
    <property type="match status" value="1"/>
</dbReference>
<comment type="subcellular location">
    <subcellularLocation>
        <location evidence="1">Cell outer membrane</location>
    </subcellularLocation>
</comment>
<sequence length="219" mass="22696">MSRVAAFTLVELLITLAIAALILGLASQLIHGTNRLSQLSVAQSTGIEHVQQAANVVADDVRRAYRIAASGQPVGVDAVAPGASATAGADQLVLTARAVKDGDCDRAGIYYEYVAYAFVTRSAVTGGGEWTSVAPDPANEARRVLVQYVACTNVGTVPTTPPVGGTLRIVSDYLDTGTFAYAGVGQRRVTLTLAAGQTVLGRATTGRTITTVAVSRNIY</sequence>
<dbReference type="EMBL" id="JBHRZG010000005">
    <property type="protein sequence ID" value="MFC3832181.1"/>
    <property type="molecule type" value="Genomic_DNA"/>
</dbReference>
<dbReference type="InterPro" id="IPR012902">
    <property type="entry name" value="N_methyl_site"/>
</dbReference>
<name>A0ABV7Z7D0_9DEIO</name>
<evidence type="ECO:0000313" key="3">
    <source>
        <dbReference type="EMBL" id="MFC3832181.1"/>
    </source>
</evidence>
<proteinExistence type="predicted"/>
<comment type="caution">
    <text evidence="3">The sequence shown here is derived from an EMBL/GenBank/DDBJ whole genome shotgun (WGS) entry which is preliminary data.</text>
</comment>
<gene>
    <name evidence="3" type="ORF">ACFOSB_04870</name>
</gene>
<keyword evidence="4" id="KW-1185">Reference proteome</keyword>
<dbReference type="Proteomes" id="UP001595803">
    <property type="component" value="Unassembled WGS sequence"/>
</dbReference>
<accession>A0ABV7Z7D0</accession>
<keyword evidence="2" id="KW-0472">Membrane</keyword>
<dbReference type="RefSeq" id="WP_295820114.1">
    <property type="nucleotide sequence ID" value="NZ_JBHRZG010000005.1"/>
</dbReference>
<evidence type="ECO:0000256" key="2">
    <source>
        <dbReference type="ARBA" id="ARBA00023237"/>
    </source>
</evidence>
<dbReference type="NCBIfam" id="TIGR02532">
    <property type="entry name" value="IV_pilin_GFxxxE"/>
    <property type="match status" value="1"/>
</dbReference>